<reference evidence="3" key="1">
    <citation type="submission" date="2022-08" db="EMBL/GenBank/DDBJ databases">
        <authorList>
            <person name="Marques A."/>
        </authorList>
    </citation>
    <scope>NUCLEOTIDE SEQUENCE</scope>
    <source>
        <strain evidence="3">RhyPub2mFocal</strain>
        <tissue evidence="3">Leaves</tissue>
    </source>
</reference>
<dbReference type="PANTHER" id="PTHR12611">
    <property type="entry name" value="PUR-TRANSCRIPTIONAL ACTIVATOR"/>
    <property type="match status" value="1"/>
</dbReference>
<evidence type="ECO:0000256" key="1">
    <source>
        <dbReference type="ARBA" id="ARBA00009251"/>
    </source>
</evidence>
<dbReference type="GO" id="GO:0032422">
    <property type="term" value="F:purine-rich negative regulatory element binding"/>
    <property type="evidence" value="ECO:0007669"/>
    <property type="project" value="InterPro"/>
</dbReference>
<dbReference type="FunFam" id="3.10.450.700:FF:000002">
    <property type="entry name" value="Transcription factor Pur-alpha 1"/>
    <property type="match status" value="2"/>
</dbReference>
<dbReference type="InterPro" id="IPR006628">
    <property type="entry name" value="PUR-bd_fam"/>
</dbReference>
<dbReference type="Proteomes" id="UP001140206">
    <property type="component" value="Chromosome 1"/>
</dbReference>
<comment type="similarity">
    <text evidence="1">Belongs to the PUR DNA-binding protein family.</text>
</comment>
<keyword evidence="2" id="KW-0238">DNA-binding</keyword>
<dbReference type="GO" id="GO:0000981">
    <property type="term" value="F:DNA-binding transcription factor activity, RNA polymerase II-specific"/>
    <property type="evidence" value="ECO:0007669"/>
    <property type="project" value="TreeGrafter"/>
</dbReference>
<dbReference type="FunFam" id="3.10.450.700:FF:000003">
    <property type="entry name" value="transcription factor Pur-alpha 1"/>
    <property type="match status" value="1"/>
</dbReference>
<keyword evidence="4" id="KW-1185">Reference proteome</keyword>
<sequence length="295" mass="31937">MDGAGGGGGGGGGPPGGGGGGADVELVCKTLQFEHKLFYFDLKENPRGKYLKISEKTAANRSTIIVPSGGVGWFLELFNYYIETDEREIVSKELRLDSKVFFFDAGVNKRGRFLKVSEASVNRNRSTIIVPAGSSGEEGWELFRNLLAEINEAVTPSFYPVPNQHIDAPERLTGLSDDVGAGFISGHGPQTVSGSDLGVERLVDLTPQDEIGGIGSMSKVIRADQKRFFFDLGSNNRGHYLRISEVAGADRSSIILPLSGLKQFHEMVGHFVEITKDRLEGMTGANVRTVETPQR</sequence>
<gene>
    <name evidence="3" type="ORF">LUZ62_019602</name>
</gene>
<dbReference type="AlphaFoldDB" id="A0AAV8GT30"/>
<dbReference type="GO" id="GO:0000977">
    <property type="term" value="F:RNA polymerase II transcription regulatory region sequence-specific DNA binding"/>
    <property type="evidence" value="ECO:0007669"/>
    <property type="project" value="InterPro"/>
</dbReference>
<accession>A0AAV8GT30</accession>
<evidence type="ECO:0000313" key="4">
    <source>
        <dbReference type="Proteomes" id="UP001140206"/>
    </source>
</evidence>
<organism evidence="3 4">
    <name type="scientific">Rhynchospora pubera</name>
    <dbReference type="NCBI Taxonomy" id="906938"/>
    <lineage>
        <taxon>Eukaryota</taxon>
        <taxon>Viridiplantae</taxon>
        <taxon>Streptophyta</taxon>
        <taxon>Embryophyta</taxon>
        <taxon>Tracheophyta</taxon>
        <taxon>Spermatophyta</taxon>
        <taxon>Magnoliopsida</taxon>
        <taxon>Liliopsida</taxon>
        <taxon>Poales</taxon>
        <taxon>Cyperaceae</taxon>
        <taxon>Cyperoideae</taxon>
        <taxon>Rhynchosporeae</taxon>
        <taxon>Rhynchospora</taxon>
    </lineage>
</organism>
<dbReference type="PANTHER" id="PTHR12611:SF0">
    <property type="entry name" value="PURINE-RICH BINDING PROTEIN-ALPHA, ISOFORM B"/>
    <property type="match status" value="1"/>
</dbReference>
<dbReference type="Pfam" id="PF04845">
    <property type="entry name" value="PurA"/>
    <property type="match status" value="2"/>
</dbReference>
<proteinExistence type="inferred from homology"/>
<dbReference type="SMART" id="SM00712">
    <property type="entry name" value="PUR"/>
    <property type="match status" value="3"/>
</dbReference>
<dbReference type="EMBL" id="JAMFTS010000001">
    <property type="protein sequence ID" value="KAJ4807036.1"/>
    <property type="molecule type" value="Genomic_DNA"/>
</dbReference>
<dbReference type="Gene3D" id="3.10.450.700">
    <property type="match status" value="3"/>
</dbReference>
<evidence type="ECO:0000256" key="2">
    <source>
        <dbReference type="ARBA" id="ARBA00023125"/>
    </source>
</evidence>
<comment type="caution">
    <text evidence="3">The sequence shown here is derived from an EMBL/GenBank/DDBJ whole genome shotgun (WGS) entry which is preliminary data.</text>
</comment>
<name>A0AAV8GT30_9POAL</name>
<protein>
    <submittedName>
        <fullName evidence="3">PUR ALPHA-1</fullName>
    </submittedName>
</protein>
<evidence type="ECO:0000313" key="3">
    <source>
        <dbReference type="EMBL" id="KAJ4807036.1"/>
    </source>
</evidence>
<dbReference type="GO" id="GO:0005634">
    <property type="term" value="C:nucleus"/>
    <property type="evidence" value="ECO:0007669"/>
    <property type="project" value="TreeGrafter"/>
</dbReference>